<dbReference type="SUPFAM" id="SSF53335">
    <property type="entry name" value="S-adenosyl-L-methionine-dependent methyltransferases"/>
    <property type="match status" value="2"/>
</dbReference>
<dbReference type="GO" id="GO:0005768">
    <property type="term" value="C:endosome"/>
    <property type="evidence" value="ECO:0007669"/>
    <property type="project" value="TreeGrafter"/>
</dbReference>
<evidence type="ECO:0000256" key="5">
    <source>
        <dbReference type="ARBA" id="ARBA00022692"/>
    </source>
</evidence>
<protein>
    <recommendedName>
        <fullName evidence="10">Methyltransferase</fullName>
        <ecNumber evidence="10">2.1.1.-</ecNumber>
    </recommendedName>
</protein>
<comment type="caution">
    <text evidence="11">The sequence shown here is derived from an EMBL/GenBank/DDBJ whole genome shotgun (WGS) entry which is preliminary data.</text>
</comment>
<dbReference type="GO" id="GO:0008168">
    <property type="term" value="F:methyltransferase activity"/>
    <property type="evidence" value="ECO:0007669"/>
    <property type="project" value="UniProtKB-UniRule"/>
</dbReference>
<keyword evidence="12" id="KW-1185">Reference proteome</keyword>
<dbReference type="Pfam" id="PF03141">
    <property type="entry name" value="Methyltransf_29"/>
    <property type="match status" value="1"/>
</dbReference>
<proteinExistence type="inferred from homology"/>
<gene>
    <name evidence="11" type="ORF">RND71_039331</name>
</gene>
<evidence type="ECO:0000256" key="7">
    <source>
        <dbReference type="ARBA" id="ARBA00022989"/>
    </source>
</evidence>
<dbReference type="AlphaFoldDB" id="A0AAE1QWF0"/>
<keyword evidence="8 10" id="KW-0472">Membrane</keyword>
<evidence type="ECO:0000256" key="10">
    <source>
        <dbReference type="RuleBase" id="RU366043"/>
    </source>
</evidence>
<evidence type="ECO:0000313" key="12">
    <source>
        <dbReference type="Proteomes" id="UP001291623"/>
    </source>
</evidence>
<dbReference type="EC" id="2.1.1.-" evidence="10"/>
<evidence type="ECO:0000256" key="9">
    <source>
        <dbReference type="ARBA" id="ARBA00023180"/>
    </source>
</evidence>
<keyword evidence="6 10" id="KW-0735">Signal-anchor</keyword>
<keyword evidence="7 10" id="KW-1133">Transmembrane helix</keyword>
<keyword evidence="3 10" id="KW-0489">Methyltransferase</keyword>
<dbReference type="EMBL" id="JAVYJV010000022">
    <property type="protein sequence ID" value="KAK4340830.1"/>
    <property type="molecule type" value="Genomic_DNA"/>
</dbReference>
<reference evidence="11" key="1">
    <citation type="submission" date="2023-12" db="EMBL/GenBank/DDBJ databases">
        <title>Genome assembly of Anisodus tanguticus.</title>
        <authorList>
            <person name="Wang Y.-J."/>
        </authorList>
    </citation>
    <scope>NUCLEOTIDE SEQUENCE</scope>
    <source>
        <strain evidence="11">KB-2021</strain>
        <tissue evidence="11">Leaf</tissue>
    </source>
</reference>
<keyword evidence="9 10" id="KW-0325">Glycoprotein</keyword>
<evidence type="ECO:0000256" key="2">
    <source>
        <dbReference type="ARBA" id="ARBA00008361"/>
    </source>
</evidence>
<comment type="subcellular location">
    <subcellularLocation>
        <location evidence="1">Endoplasmic reticulum membrane</location>
        <topology evidence="1">Single-pass type II membrane protein</topology>
    </subcellularLocation>
    <subcellularLocation>
        <location evidence="10">Membrane</location>
        <topology evidence="10">Single-pass type II membrane protein</topology>
    </subcellularLocation>
</comment>
<evidence type="ECO:0000256" key="3">
    <source>
        <dbReference type="ARBA" id="ARBA00022603"/>
    </source>
</evidence>
<name>A0AAE1QWF0_9SOLA</name>
<organism evidence="11 12">
    <name type="scientific">Anisodus tanguticus</name>
    <dbReference type="NCBI Taxonomy" id="243964"/>
    <lineage>
        <taxon>Eukaryota</taxon>
        <taxon>Viridiplantae</taxon>
        <taxon>Streptophyta</taxon>
        <taxon>Embryophyta</taxon>
        <taxon>Tracheophyta</taxon>
        <taxon>Spermatophyta</taxon>
        <taxon>Magnoliopsida</taxon>
        <taxon>eudicotyledons</taxon>
        <taxon>Gunneridae</taxon>
        <taxon>Pentapetalae</taxon>
        <taxon>asterids</taxon>
        <taxon>lamiids</taxon>
        <taxon>Solanales</taxon>
        <taxon>Solanaceae</taxon>
        <taxon>Solanoideae</taxon>
        <taxon>Hyoscyameae</taxon>
        <taxon>Anisodus</taxon>
    </lineage>
</organism>
<dbReference type="GO" id="GO:0005789">
    <property type="term" value="C:endoplasmic reticulum membrane"/>
    <property type="evidence" value="ECO:0007669"/>
    <property type="project" value="UniProtKB-SubCell"/>
</dbReference>
<sequence length="647" mass="74483">MATPYYIPTSKPTQISSLPLKITNLYSFVAITFLCSAFYFTGVWQNSSSNRNNRIITTSNVHTTLSCFPSKNISSSRTTKKLDFTAHHSVNVRDNAVKIYPPCDIKYSEYTPCEDPERSLKFNRNRLIYRERHCPEKYELLKCRVPAPYGYKNPFKWPVSRDIAWYANVPHKELTVEKAVQNWIRYEGDKFRFPGGGTMFPNGANTYIDDIGNLINLKDGSIRTAIDTGCGEVMSSSRINSLLQKYEVASWGAYLLSRNIIAMSFAPRDSHEAQVQFALERGVPALIGVIASKRLPYPSRAFDMAHCSRCLIPWGEYDGTYLIEVDRVLRPGGFWILSGPPIRWRRYWKGWARTREDLNAEQNKIEQVAKRLCWKKFVEKDDIAIWQKPYNHMKCTEFRKSAKNPPMCPAQDPDKAWYTKIETCLTRLPEVASEEEVAGGHLEKWPKRLHAIPPRISRGTVNEVTEEVFQNDSQLWKRRVSYYKLVNNQLGQPGRYRNILDMNAFLGGFAANLVDDPVWVMNIVPVEAKVNTLGVVYERGLIGTYQSWCEAMSTYPRTYDLIHADSVFTLYENRCEIEDIMLELDRILRPEGSVIIRDDLDILIRVKRIADGLNWDSQIVDHEDGPLKKEKLLFAVKSYWTAPAKTS</sequence>
<dbReference type="InterPro" id="IPR004159">
    <property type="entry name" value="Put_SAM_MeTrfase"/>
</dbReference>
<dbReference type="GO" id="GO:0032259">
    <property type="term" value="P:methylation"/>
    <property type="evidence" value="ECO:0007669"/>
    <property type="project" value="UniProtKB-KW"/>
</dbReference>
<feature type="transmembrane region" description="Helical" evidence="10">
    <location>
        <begin position="25"/>
        <end position="44"/>
    </location>
</feature>
<comment type="similarity">
    <text evidence="2 10">Belongs to the methyltransferase superfamily.</text>
</comment>
<dbReference type="GO" id="GO:0005802">
    <property type="term" value="C:trans-Golgi network"/>
    <property type="evidence" value="ECO:0007669"/>
    <property type="project" value="TreeGrafter"/>
</dbReference>
<dbReference type="Gene3D" id="3.40.50.150">
    <property type="entry name" value="Vaccinia Virus protein VP39"/>
    <property type="match status" value="1"/>
</dbReference>
<keyword evidence="5 10" id="KW-0812">Transmembrane</keyword>
<dbReference type="InterPro" id="IPR029063">
    <property type="entry name" value="SAM-dependent_MTases_sf"/>
</dbReference>
<evidence type="ECO:0000313" key="11">
    <source>
        <dbReference type="EMBL" id="KAK4340830.1"/>
    </source>
</evidence>
<dbReference type="Proteomes" id="UP001291623">
    <property type="component" value="Unassembled WGS sequence"/>
</dbReference>
<accession>A0AAE1QWF0</accession>
<evidence type="ECO:0000256" key="4">
    <source>
        <dbReference type="ARBA" id="ARBA00022679"/>
    </source>
</evidence>
<evidence type="ECO:0000256" key="1">
    <source>
        <dbReference type="ARBA" id="ARBA00004648"/>
    </source>
</evidence>
<keyword evidence="4 10" id="KW-0808">Transferase</keyword>
<dbReference type="FunFam" id="3.40.50.150:FF:000123">
    <property type="entry name" value="Putative methyltransferase PMT15"/>
    <property type="match status" value="1"/>
</dbReference>
<dbReference type="PANTHER" id="PTHR10108">
    <property type="entry name" value="SAM-DEPENDENT METHYLTRANSFERASE"/>
    <property type="match status" value="1"/>
</dbReference>
<dbReference type="PANTHER" id="PTHR10108:SF1088">
    <property type="entry name" value="METHYLTRANSFERASE"/>
    <property type="match status" value="1"/>
</dbReference>
<evidence type="ECO:0000256" key="8">
    <source>
        <dbReference type="ARBA" id="ARBA00023136"/>
    </source>
</evidence>
<evidence type="ECO:0000256" key="6">
    <source>
        <dbReference type="ARBA" id="ARBA00022968"/>
    </source>
</evidence>